<reference evidence="2" key="1">
    <citation type="journal article" date="2002" name="FEMS Microbiol. Lett.">
        <title>amyP, a reporter gene to study strain degeneration in Clostridium acetobutylicum ATCC 824.</title>
        <authorList>
            <person name="Sabathe F."/>
            <person name="Croux C."/>
            <person name="Cornillot E."/>
            <person name="Soucaille P."/>
        </authorList>
    </citation>
    <scope>NUCLEOTIDE SEQUENCE</scope>
    <source>
        <strain evidence="2">ATCC824</strain>
        <plasmid evidence="2">pSOL1 megaplasmid</plasmid>
    </source>
</reference>
<dbReference type="OMA" id="ENECYKN"/>
<dbReference type="NCBIfam" id="TIGR02937">
    <property type="entry name" value="sigma70-ECF"/>
    <property type="match status" value="1"/>
</dbReference>
<dbReference type="InterPro" id="IPR014284">
    <property type="entry name" value="RNA_pol_sigma-70_dom"/>
</dbReference>
<dbReference type="Pfam" id="PF04542">
    <property type="entry name" value="Sigma70_r2"/>
    <property type="match status" value="1"/>
</dbReference>
<dbReference type="InterPro" id="IPR007627">
    <property type="entry name" value="RNA_pol_sigma70_r2"/>
</dbReference>
<sequence>MKPLSNENLNILVLKSRSGDNASLNKIFNYFGPFIKSFTKNIYIRNFDKSDIYEECNFSILLSIKKCDIKKYNFTAYTISSIKNNIYYKIRNQAKFQSELSLNAKVTDQNCTFQDILIDKTNHFKNLSIKNALTSLDKKEQDIIDHIYFLGYSSIEYSKKSGINYRTCLRRKNSALKKLKRKLN</sequence>
<dbReference type="InterPro" id="IPR013324">
    <property type="entry name" value="RNA_pol_sigma_r3/r4-like"/>
</dbReference>
<dbReference type="GO" id="GO:0006352">
    <property type="term" value="P:DNA-templated transcription initiation"/>
    <property type="evidence" value="ECO:0007669"/>
    <property type="project" value="InterPro"/>
</dbReference>
<dbReference type="AlphaFoldDB" id="Q549C3"/>
<dbReference type="SUPFAM" id="SSF88946">
    <property type="entry name" value="Sigma2 domain of RNA polymerase sigma factors"/>
    <property type="match status" value="1"/>
</dbReference>
<dbReference type="InterPro" id="IPR013325">
    <property type="entry name" value="RNA_pol_sigma_r2"/>
</dbReference>
<keyword evidence="2" id="KW-0614">Plasmid</keyword>
<dbReference type="GO" id="GO:0003700">
    <property type="term" value="F:DNA-binding transcription factor activity"/>
    <property type="evidence" value="ECO:0007669"/>
    <property type="project" value="InterPro"/>
</dbReference>
<dbReference type="RefSeq" id="WP_010890851.1">
    <property type="nucleotide sequence ID" value="NZ_CM008108.1"/>
</dbReference>
<dbReference type="InterPro" id="IPR036388">
    <property type="entry name" value="WH-like_DNA-bd_sf"/>
</dbReference>
<proteinExistence type="predicted"/>
<dbReference type="SMR" id="Q549C3"/>
<dbReference type="EMBL" id="AF164199">
    <property type="protein sequence ID" value="AAD47073.1"/>
    <property type="molecule type" value="Genomic_DNA"/>
</dbReference>
<name>Q549C3_CLOAT</name>
<evidence type="ECO:0000313" key="2">
    <source>
        <dbReference type="EMBL" id="AAD47073.1"/>
    </source>
</evidence>
<organism evidence="2">
    <name type="scientific">Clostridium acetobutylicum</name>
    <dbReference type="NCBI Taxonomy" id="1488"/>
    <lineage>
        <taxon>Bacteria</taxon>
        <taxon>Bacillati</taxon>
        <taxon>Bacillota</taxon>
        <taxon>Clostridia</taxon>
        <taxon>Eubacteriales</taxon>
        <taxon>Clostridiaceae</taxon>
        <taxon>Clostridium</taxon>
    </lineage>
</organism>
<dbReference type="PATRIC" id="fig|272562.8.peg.168"/>
<feature type="domain" description="RNA polymerase sigma-70 region 2" evidence="1">
    <location>
        <begin position="28"/>
        <end position="95"/>
    </location>
</feature>
<dbReference type="SUPFAM" id="SSF88659">
    <property type="entry name" value="Sigma3 and sigma4 domains of RNA polymerase sigma factors"/>
    <property type="match status" value="1"/>
</dbReference>
<evidence type="ECO:0000259" key="1">
    <source>
        <dbReference type="Pfam" id="PF04542"/>
    </source>
</evidence>
<protein>
    <recommendedName>
        <fullName evidence="1">RNA polymerase sigma-70 region 2 domain-containing protein</fullName>
    </recommendedName>
</protein>
<dbReference type="Gene3D" id="1.10.10.10">
    <property type="entry name" value="Winged helix-like DNA-binding domain superfamily/Winged helix DNA-binding domain"/>
    <property type="match status" value="1"/>
</dbReference>
<accession>Q549C3</accession>
<geneLocation type="plasmid" evidence="2">
    <name>pSOL1 megaplasmid</name>
</geneLocation>
<dbReference type="GeneID" id="45000392"/>